<dbReference type="EMBL" id="JACHXW010000008">
    <property type="protein sequence ID" value="MBB3153168.1"/>
    <property type="molecule type" value="Genomic_DNA"/>
</dbReference>
<feature type="domain" description="NodB homology" evidence="3">
    <location>
        <begin position="14"/>
        <end position="268"/>
    </location>
</feature>
<sequence>MKVQLNCFPGGRFKALTMSYDDGKEYDRRLVEIFNKHGIKGTFHLNSGNLGRDSFVSPEEISQLFSGHEISAHSVTHPFLDLCTKEQIIMEMMDDRRALERLARYPVRGMSYPYGTYNEEIISILATIGFRYARTTQKADNYNLPNQPLAWHPTCHHKEMLEQGEAFLNLSPPSWKIMPQLLYVWGHSYEFENDQNWQDIERFCQLIGGKPYIWYATNIEIIDYMDAVARLQFTLDNSVVHNPSSIAVWITAEGQPVEIAAGQTVQLD</sequence>
<comment type="subcellular location">
    <subcellularLocation>
        <location evidence="1">Secreted</location>
    </subcellularLocation>
</comment>
<dbReference type="SUPFAM" id="SSF88713">
    <property type="entry name" value="Glycoside hydrolase/deacetylase"/>
    <property type="match status" value="1"/>
</dbReference>
<proteinExistence type="predicted"/>
<dbReference type="InterPro" id="IPR011330">
    <property type="entry name" value="Glyco_hydro/deAcase_b/a-brl"/>
</dbReference>
<evidence type="ECO:0000313" key="4">
    <source>
        <dbReference type="EMBL" id="MBB3153168.1"/>
    </source>
</evidence>
<dbReference type="GO" id="GO:0005975">
    <property type="term" value="P:carbohydrate metabolic process"/>
    <property type="evidence" value="ECO:0007669"/>
    <property type="project" value="InterPro"/>
</dbReference>
<reference evidence="4 5" key="1">
    <citation type="submission" date="2020-08" db="EMBL/GenBank/DDBJ databases">
        <title>Genomic Encyclopedia of Type Strains, Phase III (KMG-III): the genomes of soil and plant-associated and newly described type strains.</title>
        <authorList>
            <person name="Whitman W."/>
        </authorList>
    </citation>
    <scope>NUCLEOTIDE SEQUENCE [LARGE SCALE GENOMIC DNA]</scope>
    <source>
        <strain evidence="4 5">CECT 8234</strain>
    </source>
</reference>
<dbReference type="InterPro" id="IPR002509">
    <property type="entry name" value="NODB_dom"/>
</dbReference>
<dbReference type="PANTHER" id="PTHR34216">
    <property type="match status" value="1"/>
</dbReference>
<evidence type="ECO:0000256" key="1">
    <source>
        <dbReference type="ARBA" id="ARBA00004613"/>
    </source>
</evidence>
<keyword evidence="2" id="KW-0732">Signal</keyword>
<dbReference type="Proteomes" id="UP000518605">
    <property type="component" value="Unassembled WGS sequence"/>
</dbReference>
<dbReference type="CDD" id="cd10967">
    <property type="entry name" value="CE4_GLA_like_6s"/>
    <property type="match status" value="1"/>
</dbReference>
<dbReference type="InterPro" id="IPR051398">
    <property type="entry name" value="Polysacch_Deacetylase"/>
</dbReference>
<organism evidence="4 5">
    <name type="scientific">Paenibacillus endophyticus</name>
    <dbReference type="NCBI Taxonomy" id="1294268"/>
    <lineage>
        <taxon>Bacteria</taxon>
        <taxon>Bacillati</taxon>
        <taxon>Bacillota</taxon>
        <taxon>Bacilli</taxon>
        <taxon>Bacillales</taxon>
        <taxon>Paenibacillaceae</taxon>
        <taxon>Paenibacillus</taxon>
    </lineage>
</organism>
<dbReference type="GO" id="GO:0016810">
    <property type="term" value="F:hydrolase activity, acting on carbon-nitrogen (but not peptide) bonds"/>
    <property type="evidence" value="ECO:0007669"/>
    <property type="project" value="InterPro"/>
</dbReference>
<dbReference type="Gene3D" id="3.20.20.370">
    <property type="entry name" value="Glycoside hydrolase/deacetylase"/>
    <property type="match status" value="1"/>
</dbReference>
<accession>A0A7W5C8N8</accession>
<dbReference type="Pfam" id="PF01522">
    <property type="entry name" value="Polysacc_deac_1"/>
    <property type="match status" value="1"/>
</dbReference>
<dbReference type="AlphaFoldDB" id="A0A7W5C8N8"/>
<dbReference type="GO" id="GO:0005576">
    <property type="term" value="C:extracellular region"/>
    <property type="evidence" value="ECO:0007669"/>
    <property type="project" value="UniProtKB-SubCell"/>
</dbReference>
<evidence type="ECO:0000259" key="3">
    <source>
        <dbReference type="PROSITE" id="PS51677"/>
    </source>
</evidence>
<comment type="caution">
    <text evidence="4">The sequence shown here is derived from an EMBL/GenBank/DDBJ whole genome shotgun (WGS) entry which is preliminary data.</text>
</comment>
<evidence type="ECO:0000313" key="5">
    <source>
        <dbReference type="Proteomes" id="UP000518605"/>
    </source>
</evidence>
<dbReference type="PROSITE" id="PS51677">
    <property type="entry name" value="NODB"/>
    <property type="match status" value="1"/>
</dbReference>
<evidence type="ECO:0000256" key="2">
    <source>
        <dbReference type="ARBA" id="ARBA00022729"/>
    </source>
</evidence>
<keyword evidence="5" id="KW-1185">Reference proteome</keyword>
<gene>
    <name evidence="4" type="ORF">FHS16_003227</name>
</gene>
<dbReference type="PANTHER" id="PTHR34216:SF3">
    <property type="entry name" value="POLY-BETA-1,6-N-ACETYL-D-GLUCOSAMINE N-DEACETYLASE"/>
    <property type="match status" value="1"/>
</dbReference>
<protein>
    <submittedName>
        <fullName evidence="4">Peptidoglycan/xylan/chitin deacetylase (PgdA/CDA1 family)</fullName>
    </submittedName>
</protein>
<name>A0A7W5C8N8_9BACL</name>